<evidence type="ECO:0000256" key="8">
    <source>
        <dbReference type="ARBA" id="ARBA00023157"/>
    </source>
</evidence>
<dbReference type="OrthoDB" id="5379943at2759"/>
<dbReference type="InterPro" id="IPR015800">
    <property type="entry name" value="Cu_amine_oxidase_N2"/>
</dbReference>
<gene>
    <name evidence="15" type="ORF">EHS24_005281</name>
</gene>
<reference evidence="15 16" key="1">
    <citation type="submission" date="2018-11" db="EMBL/GenBank/DDBJ databases">
        <title>Genome sequence of Apiotrichum porosum DSM 27194.</title>
        <authorList>
            <person name="Aliyu H."/>
            <person name="Gorte O."/>
            <person name="Ochsenreither K."/>
        </authorList>
    </citation>
    <scope>NUCLEOTIDE SEQUENCE [LARGE SCALE GENOMIC DNA]</scope>
    <source>
        <strain evidence="15 16">DSM 27194</strain>
    </source>
</reference>
<dbReference type="AlphaFoldDB" id="A0A427XDB2"/>
<feature type="modified residue" description="2',4',5'-topaquinone" evidence="10">
    <location>
        <position position="427"/>
    </location>
</feature>
<dbReference type="InterPro" id="IPR015802">
    <property type="entry name" value="Cu_amine_oxidase_N3"/>
</dbReference>
<evidence type="ECO:0000256" key="7">
    <source>
        <dbReference type="ARBA" id="ARBA00023008"/>
    </source>
</evidence>
<evidence type="ECO:0000313" key="15">
    <source>
        <dbReference type="EMBL" id="RSH76879.1"/>
    </source>
</evidence>
<keyword evidence="8" id="KW-1015">Disulfide bond</keyword>
<dbReference type="EC" id="1.4.3.-" evidence="11"/>
<dbReference type="GeneID" id="39589824"/>
<dbReference type="PANTHER" id="PTHR10638">
    <property type="entry name" value="COPPER AMINE OXIDASE"/>
    <property type="match status" value="1"/>
</dbReference>
<comment type="cofactor">
    <cofactor evidence="11">
        <name>Cu cation</name>
        <dbReference type="ChEBI" id="CHEBI:23378"/>
    </cofactor>
    <text evidence="11">Contains 1 topaquinone per subunit.</text>
</comment>
<accession>A0A427XDB2</accession>
<comment type="PTM">
    <text evidence="10 11">Topaquinone (TPQ) is generated by copper-dependent autoxidation of a specific tyrosyl residue.</text>
</comment>
<dbReference type="SUPFAM" id="SSF54416">
    <property type="entry name" value="Amine oxidase N-terminal region"/>
    <property type="match status" value="2"/>
</dbReference>
<dbReference type="InterPro" id="IPR049948">
    <property type="entry name" value="Cu_Am_ox_TPQ-bd"/>
</dbReference>
<dbReference type="Pfam" id="PF02727">
    <property type="entry name" value="Cu_amine_oxidN2"/>
    <property type="match status" value="1"/>
</dbReference>
<dbReference type="GO" id="GO:0008131">
    <property type="term" value="F:primary methylamine oxidase activity"/>
    <property type="evidence" value="ECO:0007669"/>
    <property type="project" value="InterPro"/>
</dbReference>
<evidence type="ECO:0000256" key="9">
    <source>
        <dbReference type="PIRSR" id="PIRSR600269-50"/>
    </source>
</evidence>
<keyword evidence="4 11" id="KW-0479">Metal-binding</keyword>
<evidence type="ECO:0000313" key="16">
    <source>
        <dbReference type="Proteomes" id="UP000279236"/>
    </source>
</evidence>
<dbReference type="InterPro" id="IPR000269">
    <property type="entry name" value="Cu_amine_oxidase"/>
</dbReference>
<dbReference type="PROSITE" id="PS01164">
    <property type="entry name" value="COPPER_AMINE_OXID_1"/>
    <property type="match status" value="1"/>
</dbReference>
<dbReference type="GO" id="GO:0005507">
    <property type="term" value="F:copper ion binding"/>
    <property type="evidence" value="ECO:0007669"/>
    <property type="project" value="InterPro"/>
</dbReference>
<sequence>MVTDLAAATADLTLGPAKAGYHPLDPVSACEISASTAAIRSHLLKLAPNARLWFKSIQLVEPPKKLLAPWLDQWNAAGGKSAGLERLPRNAECMVGTKEKEGVKWYEVIVSLDGTASVASCIRAPDNLHVSPDMAEMVAAEEALLAHPEFQAAIAKLQLPPNAKVVADGWIYGADSVERNRRCTPFMVYLNFSDNPDSCHYSAPLPLVPVVDSDDFSLVRIDYTPIFGTGNKTVLDLDGPFPWEQYVANDYDPAILASQGMQFRDDIKPYRVVQPEGASFSVEGRVLRWQKWSFHIGFNYREGPVLSDVRYDGRKVFYRLSVSDMTVPYGDPRAPYHRKMAFDLGDIGAGVCANELELGCDCLGEIMYLDFDHLNVQGENSKLKSVVCVHEEDDGIGWKHTNYRTNRPAVVRSRILVIQTIITVANYEYIFAWKFDQSAGVHLETRATGILSTAAIMPGETSPYGNVVSPGVLGTNHQHIFCVRIDPSIDGHDNTIVQEDSVPMPWSKTDSDGDNQYGVGYVVEKTPITKAGSADAAPHLNRCFKITNPNKINSISGRPMGYKLVPAPSQLIISHPESVGYARAEFGEHHIHVTSYKDGELFAGGRYTNQSFGNAEGMRSWIAREDNTDNTDVVLWHSFGLTHNPRVEDFPVMPCETHMISLKPADFFDRCPSLDVPASTQKFNQSKLFNGGATGNSQTESCCSR</sequence>
<organism evidence="15 16">
    <name type="scientific">Apiotrichum porosum</name>
    <dbReference type="NCBI Taxonomy" id="105984"/>
    <lineage>
        <taxon>Eukaryota</taxon>
        <taxon>Fungi</taxon>
        <taxon>Dikarya</taxon>
        <taxon>Basidiomycota</taxon>
        <taxon>Agaricomycotina</taxon>
        <taxon>Tremellomycetes</taxon>
        <taxon>Trichosporonales</taxon>
        <taxon>Trichosporonaceae</taxon>
        <taxon>Apiotrichum</taxon>
    </lineage>
</organism>
<feature type="active site" description="Schiff-base intermediate with substrate; via topaquinone" evidence="9">
    <location>
        <position position="427"/>
    </location>
</feature>
<comment type="similarity">
    <text evidence="2 11">Belongs to the copper/topaquinone oxidase family.</text>
</comment>
<dbReference type="RefSeq" id="XP_028472026.1">
    <property type="nucleotide sequence ID" value="XM_028620810.1"/>
</dbReference>
<evidence type="ECO:0000256" key="4">
    <source>
        <dbReference type="ARBA" id="ARBA00022723"/>
    </source>
</evidence>
<evidence type="ECO:0000256" key="5">
    <source>
        <dbReference type="ARBA" id="ARBA00022772"/>
    </source>
</evidence>
<dbReference type="EMBL" id="RSCE01000020">
    <property type="protein sequence ID" value="RSH76879.1"/>
    <property type="molecule type" value="Genomic_DNA"/>
</dbReference>
<comment type="subunit">
    <text evidence="3">Homodimer.</text>
</comment>
<dbReference type="SUPFAM" id="SSF49998">
    <property type="entry name" value="Amine oxidase catalytic domain"/>
    <property type="match status" value="1"/>
</dbReference>
<keyword evidence="7 11" id="KW-0186">Copper</keyword>
<keyword evidence="16" id="KW-1185">Reference proteome</keyword>
<dbReference type="FunFam" id="2.70.98.20:FF:000001">
    <property type="entry name" value="Amine oxidase"/>
    <property type="match status" value="1"/>
</dbReference>
<evidence type="ECO:0000256" key="3">
    <source>
        <dbReference type="ARBA" id="ARBA00011738"/>
    </source>
</evidence>
<evidence type="ECO:0000256" key="10">
    <source>
        <dbReference type="PIRSR" id="PIRSR600269-51"/>
    </source>
</evidence>
<keyword evidence="6 11" id="KW-0560">Oxidoreductase</keyword>
<feature type="domain" description="Copper amine oxidase N2-terminal" evidence="13">
    <location>
        <begin position="22"/>
        <end position="75"/>
    </location>
</feature>
<comment type="caution">
    <text evidence="15">The sequence shown here is derived from an EMBL/GenBank/DDBJ whole genome shotgun (WGS) entry which is preliminary data.</text>
</comment>
<dbReference type="InterPro" id="IPR036460">
    <property type="entry name" value="Cu_amine_oxidase_C_sf"/>
</dbReference>
<dbReference type="PANTHER" id="PTHR10638:SF91">
    <property type="entry name" value="AMINE OXIDASE"/>
    <property type="match status" value="1"/>
</dbReference>
<dbReference type="Pfam" id="PF02728">
    <property type="entry name" value="Cu_amine_oxidN3"/>
    <property type="match status" value="1"/>
</dbReference>
<feature type="domain" description="Copper amine oxidase catalytic" evidence="12">
    <location>
        <begin position="271"/>
        <end position="674"/>
    </location>
</feature>
<evidence type="ECO:0000256" key="11">
    <source>
        <dbReference type="RuleBase" id="RU000672"/>
    </source>
</evidence>
<evidence type="ECO:0000259" key="12">
    <source>
        <dbReference type="Pfam" id="PF01179"/>
    </source>
</evidence>
<protein>
    <recommendedName>
        <fullName evidence="11">Amine oxidase</fullName>
        <ecNumber evidence="11">1.4.3.-</ecNumber>
    </recommendedName>
</protein>
<proteinExistence type="inferred from homology"/>
<dbReference type="GO" id="GO:0048038">
    <property type="term" value="F:quinone binding"/>
    <property type="evidence" value="ECO:0007669"/>
    <property type="project" value="InterPro"/>
</dbReference>
<evidence type="ECO:0000256" key="2">
    <source>
        <dbReference type="ARBA" id="ARBA00007983"/>
    </source>
</evidence>
<evidence type="ECO:0000259" key="14">
    <source>
        <dbReference type="Pfam" id="PF02728"/>
    </source>
</evidence>
<evidence type="ECO:0000256" key="1">
    <source>
        <dbReference type="ARBA" id="ARBA00001935"/>
    </source>
</evidence>
<feature type="active site" description="Proton acceptor" evidence="9">
    <location>
        <position position="343"/>
    </location>
</feature>
<name>A0A427XDB2_9TREE</name>
<dbReference type="Gene3D" id="2.70.98.20">
    <property type="entry name" value="Copper amine oxidase, catalytic domain"/>
    <property type="match status" value="1"/>
</dbReference>
<keyword evidence="5 9" id="KW-0801">TPQ</keyword>
<evidence type="ECO:0000256" key="6">
    <source>
        <dbReference type="ARBA" id="ARBA00023002"/>
    </source>
</evidence>
<feature type="domain" description="Copper amine oxidase N3-terminal" evidence="14">
    <location>
        <begin position="134"/>
        <end position="225"/>
    </location>
</feature>
<dbReference type="Proteomes" id="UP000279236">
    <property type="component" value="Unassembled WGS sequence"/>
</dbReference>
<dbReference type="InterPro" id="IPR016182">
    <property type="entry name" value="Cu_amine_oxidase_N-reg"/>
</dbReference>
<dbReference type="STRING" id="105984.A0A427XDB2"/>
<evidence type="ECO:0000259" key="13">
    <source>
        <dbReference type="Pfam" id="PF02727"/>
    </source>
</evidence>
<comment type="cofactor">
    <cofactor evidence="1">
        <name>Cu cation</name>
        <dbReference type="ChEBI" id="CHEBI:23378"/>
    </cofactor>
</comment>
<dbReference type="Pfam" id="PF01179">
    <property type="entry name" value="Cu_amine_oxid"/>
    <property type="match status" value="1"/>
</dbReference>
<dbReference type="GO" id="GO:0009308">
    <property type="term" value="P:amine metabolic process"/>
    <property type="evidence" value="ECO:0007669"/>
    <property type="project" value="UniProtKB-UniRule"/>
</dbReference>
<dbReference type="Gene3D" id="3.10.450.40">
    <property type="match status" value="2"/>
</dbReference>
<dbReference type="InterPro" id="IPR015798">
    <property type="entry name" value="Cu_amine_oxidase_C"/>
</dbReference>